<dbReference type="RefSeq" id="XP_501189.1">
    <property type="nucleotide sequence ID" value="XM_501189.1"/>
</dbReference>
<feature type="repeat" description="Solcar" evidence="10">
    <location>
        <begin position="118"/>
        <end position="206"/>
    </location>
</feature>
<keyword evidence="4 10" id="KW-0812">Transmembrane</keyword>
<dbReference type="GO" id="GO:0005743">
    <property type="term" value="C:mitochondrial inner membrane"/>
    <property type="evidence" value="ECO:0007669"/>
    <property type="project" value="UniProtKB-SubCell"/>
</dbReference>
<evidence type="ECO:0000256" key="11">
    <source>
        <dbReference type="RuleBase" id="RU000488"/>
    </source>
</evidence>
<dbReference type="PANTHER" id="PTHR45758:SF4">
    <property type="entry name" value="MITOFERRIN-1"/>
    <property type="match status" value="1"/>
</dbReference>
<comment type="similarity">
    <text evidence="2 11">Belongs to the mitochondrial carrier (TC 2.A.29) family.</text>
</comment>
<gene>
    <name evidence="13" type="ORF">B0I71DRAFT_126617</name>
    <name evidence="12" type="ORF">YALI1_B28215g</name>
</gene>
<dbReference type="PROSITE" id="PS50920">
    <property type="entry name" value="SOLCAR"/>
    <property type="match status" value="3"/>
</dbReference>
<feature type="repeat" description="Solcar" evidence="10">
    <location>
        <begin position="213"/>
        <end position="306"/>
    </location>
</feature>
<dbReference type="InterPro" id="IPR018108">
    <property type="entry name" value="MCP_transmembrane"/>
</dbReference>
<keyword evidence="6" id="KW-0999">Mitochondrion inner membrane</keyword>
<evidence type="ECO:0000256" key="5">
    <source>
        <dbReference type="ARBA" id="ARBA00022737"/>
    </source>
</evidence>
<evidence type="ECO:0000256" key="8">
    <source>
        <dbReference type="ARBA" id="ARBA00023128"/>
    </source>
</evidence>
<sequence>MESEDHDYEALGENTGIGANMLAGAFAGIMEHTVMYPVDAIKTRMQVGPGGTGSVYKGIVQAVSSISAKEGASSLWRGISSVIVGAGPAHAVYFGVYEFTKKNMLLYQGHTEDSSDEHHPVITSLAGAAATTSSDALMNPFDVIKQRMQLPASAGGSAGATFAQTAKNIFKNEGFGAFYVSYPTTLAMNVPFTAINFTVYESASKILNPSRKYDPLGHCVAGGVAGAVAAAVTTPLDVVKTFLQTRRAMGSESLEVRSTKTFAGAVKIIYREDGLRGFFRGLRPRIVANMPSTAICWTSYEMAKFYLAPKAKTQEKF</sequence>
<evidence type="ECO:0000256" key="3">
    <source>
        <dbReference type="ARBA" id="ARBA00022448"/>
    </source>
</evidence>
<keyword evidence="5" id="KW-0677">Repeat</keyword>
<dbReference type="GO" id="GO:0015093">
    <property type="term" value="F:ferrous iron transmembrane transporter activity"/>
    <property type="evidence" value="ECO:0007669"/>
    <property type="project" value="TreeGrafter"/>
</dbReference>
<dbReference type="OrthoDB" id="43906at2759"/>
<evidence type="ECO:0000313" key="14">
    <source>
        <dbReference type="Proteomes" id="UP000182444"/>
    </source>
</evidence>
<dbReference type="Pfam" id="PF00153">
    <property type="entry name" value="Mito_carr"/>
    <property type="match status" value="3"/>
</dbReference>
<reference evidence="13 15" key="2">
    <citation type="submission" date="2018-07" db="EMBL/GenBank/DDBJ databases">
        <title>Draft Genome Assemblies for Five Robust Yarrowia lipolytica Strains Exhibiting High Lipid Production and Pentose Sugar Utilization and Sugar Alcohol Secretion from Undetoxified Lignocellulosic Biomass Hydrolysates.</title>
        <authorList>
            <consortium name="DOE Joint Genome Institute"/>
            <person name="Walker C."/>
            <person name="Ryu S."/>
            <person name="Na H."/>
            <person name="Zane M."/>
            <person name="LaButti K."/>
            <person name="Lipzen A."/>
            <person name="Haridas S."/>
            <person name="Barry K."/>
            <person name="Grigoriev I.V."/>
            <person name="Quarterman J."/>
            <person name="Slininger P."/>
            <person name="Dien B."/>
            <person name="Trinh C.T."/>
        </authorList>
    </citation>
    <scope>NUCLEOTIDE SEQUENCE [LARGE SCALE GENOMIC DNA]</scope>
    <source>
        <strain evidence="13 15">YB392</strain>
    </source>
</reference>
<feature type="repeat" description="Solcar" evidence="10">
    <location>
        <begin position="15"/>
        <end position="103"/>
    </location>
</feature>
<proteinExistence type="inferred from homology"/>
<dbReference type="PRINTS" id="PR00926">
    <property type="entry name" value="MITOCARRIER"/>
</dbReference>
<dbReference type="OMA" id="WRPMRGM"/>
<protein>
    <submittedName>
        <fullName evidence="13">Mitochondrial carrier domain-containing protein</fullName>
    </submittedName>
</protein>
<dbReference type="GO" id="GO:0048250">
    <property type="term" value="P:iron import into the mitochondrion"/>
    <property type="evidence" value="ECO:0007669"/>
    <property type="project" value="TreeGrafter"/>
</dbReference>
<evidence type="ECO:0000256" key="9">
    <source>
        <dbReference type="ARBA" id="ARBA00023136"/>
    </source>
</evidence>
<evidence type="ECO:0000313" key="12">
    <source>
        <dbReference type="EMBL" id="AOW02038.1"/>
    </source>
</evidence>
<comment type="subcellular location">
    <subcellularLocation>
        <location evidence="1">Mitochondrion inner membrane</location>
        <topology evidence="1">Multi-pass membrane protein</topology>
    </subcellularLocation>
</comment>
<keyword evidence="3 11" id="KW-0813">Transport</keyword>
<dbReference type="VEuPathDB" id="FungiDB:YALI1_B28215g"/>
<dbReference type="VEuPathDB" id="FungiDB:YALI0_B21604g"/>
<dbReference type="SUPFAM" id="SSF103506">
    <property type="entry name" value="Mitochondrial carrier"/>
    <property type="match status" value="1"/>
</dbReference>
<dbReference type="EMBL" id="KZ858948">
    <property type="protein sequence ID" value="RDW28959.1"/>
    <property type="molecule type" value="Genomic_DNA"/>
</dbReference>
<evidence type="ECO:0000256" key="10">
    <source>
        <dbReference type="PROSITE-ProRule" id="PRU00282"/>
    </source>
</evidence>
<evidence type="ECO:0000313" key="15">
    <source>
        <dbReference type="Proteomes" id="UP000256601"/>
    </source>
</evidence>
<organism evidence="12 14">
    <name type="scientific">Yarrowia lipolytica</name>
    <name type="common">Candida lipolytica</name>
    <dbReference type="NCBI Taxonomy" id="4952"/>
    <lineage>
        <taxon>Eukaryota</taxon>
        <taxon>Fungi</taxon>
        <taxon>Dikarya</taxon>
        <taxon>Ascomycota</taxon>
        <taxon>Saccharomycotina</taxon>
        <taxon>Dipodascomycetes</taxon>
        <taxon>Dipodascales</taxon>
        <taxon>Dipodascales incertae sedis</taxon>
        <taxon>Yarrowia</taxon>
    </lineage>
</organism>
<keyword evidence="7" id="KW-1133">Transmembrane helix</keyword>
<evidence type="ECO:0000256" key="2">
    <source>
        <dbReference type="ARBA" id="ARBA00006375"/>
    </source>
</evidence>
<dbReference type="eggNOG" id="KOG0760">
    <property type="taxonomic scope" value="Eukaryota"/>
</dbReference>
<dbReference type="InterPro" id="IPR023395">
    <property type="entry name" value="MCP_dom_sf"/>
</dbReference>
<evidence type="ECO:0000256" key="4">
    <source>
        <dbReference type="ARBA" id="ARBA00022692"/>
    </source>
</evidence>
<dbReference type="EMBL" id="CP017554">
    <property type="protein sequence ID" value="AOW02038.1"/>
    <property type="molecule type" value="Genomic_DNA"/>
</dbReference>
<evidence type="ECO:0000256" key="1">
    <source>
        <dbReference type="ARBA" id="ARBA00004448"/>
    </source>
</evidence>
<accession>A0A1D8N8R6</accession>
<evidence type="ECO:0000256" key="6">
    <source>
        <dbReference type="ARBA" id="ARBA00022792"/>
    </source>
</evidence>
<evidence type="ECO:0000256" key="7">
    <source>
        <dbReference type="ARBA" id="ARBA00022989"/>
    </source>
</evidence>
<dbReference type="Proteomes" id="UP000182444">
    <property type="component" value="Chromosome 1B"/>
</dbReference>
<dbReference type="FunFam" id="1.50.40.10:FF:000029">
    <property type="entry name" value="Solute carrier family 25 member 28"/>
    <property type="match status" value="1"/>
</dbReference>
<dbReference type="Proteomes" id="UP000256601">
    <property type="component" value="Unassembled WGS sequence"/>
</dbReference>
<name>A0A1D8N8R6_YARLL</name>
<evidence type="ECO:0000313" key="13">
    <source>
        <dbReference type="EMBL" id="RDW28959.1"/>
    </source>
</evidence>
<dbReference type="KEGG" id="yli:2907476"/>
<dbReference type="PANTHER" id="PTHR45758">
    <property type="entry name" value="MITOFERRIN-1-RELATED"/>
    <property type="match status" value="1"/>
</dbReference>
<dbReference type="GeneID" id="2907476"/>
<reference evidence="12 14" key="1">
    <citation type="journal article" date="2016" name="PLoS ONE">
        <title>Sequence Assembly of Yarrowia lipolytica Strain W29/CLIB89 Shows Transposable Element Diversity.</title>
        <authorList>
            <person name="Magnan C."/>
            <person name="Yu J."/>
            <person name="Chang I."/>
            <person name="Jahn E."/>
            <person name="Kanomata Y."/>
            <person name="Wu J."/>
            <person name="Zeller M."/>
            <person name="Oakes M."/>
            <person name="Baldi P."/>
            <person name="Sandmeyer S."/>
        </authorList>
    </citation>
    <scope>NUCLEOTIDE SEQUENCE [LARGE SCALE GENOMIC DNA]</scope>
    <source>
        <strain evidence="12">CLIB89</strain>
        <strain evidence="14">CLIB89(W29)</strain>
    </source>
</reference>
<dbReference type="Gene3D" id="1.50.40.10">
    <property type="entry name" value="Mitochondrial carrier domain"/>
    <property type="match status" value="2"/>
</dbReference>
<dbReference type="InterPro" id="IPR002067">
    <property type="entry name" value="MCP"/>
</dbReference>
<dbReference type="AlphaFoldDB" id="A0A1D8N8R6"/>
<keyword evidence="8" id="KW-0496">Mitochondrion</keyword>
<keyword evidence="9 10" id="KW-0472">Membrane</keyword>